<dbReference type="PROSITE" id="PS50995">
    <property type="entry name" value="HTH_MARR_2"/>
    <property type="match status" value="1"/>
</dbReference>
<dbReference type="PRINTS" id="PR00598">
    <property type="entry name" value="HTHMARR"/>
</dbReference>
<dbReference type="KEGG" id="prag:EKN56_08085"/>
<keyword evidence="1" id="KW-0805">Transcription regulation</keyword>
<name>A0A411WJH7_9GAMM</name>
<gene>
    <name evidence="5" type="ORF">EKN56_08085</name>
</gene>
<keyword evidence="6" id="KW-1185">Reference proteome</keyword>
<evidence type="ECO:0000313" key="6">
    <source>
        <dbReference type="Proteomes" id="UP000293154"/>
    </source>
</evidence>
<keyword evidence="3" id="KW-0804">Transcription</keyword>
<dbReference type="InterPro" id="IPR036388">
    <property type="entry name" value="WH-like_DNA-bd_sf"/>
</dbReference>
<dbReference type="SUPFAM" id="SSF46785">
    <property type="entry name" value="Winged helix' DNA-binding domain"/>
    <property type="match status" value="1"/>
</dbReference>
<dbReference type="Pfam" id="PF01047">
    <property type="entry name" value="MarR"/>
    <property type="match status" value="1"/>
</dbReference>
<proteinExistence type="predicted"/>
<dbReference type="PANTHER" id="PTHR42756:SF1">
    <property type="entry name" value="TRANSCRIPTIONAL REPRESSOR OF EMRAB OPERON"/>
    <property type="match status" value="1"/>
</dbReference>
<feature type="domain" description="HTH marR-type" evidence="4">
    <location>
        <begin position="1"/>
        <end position="141"/>
    </location>
</feature>
<dbReference type="InterPro" id="IPR000835">
    <property type="entry name" value="HTH_MarR-typ"/>
</dbReference>
<protein>
    <submittedName>
        <fullName evidence="5">MarR family transcriptional regulator</fullName>
    </submittedName>
</protein>
<dbReference type="AlphaFoldDB" id="A0A411WJH7"/>
<accession>A0A411WJH7</accession>
<dbReference type="Proteomes" id="UP000293154">
    <property type="component" value="Chromosome"/>
</dbReference>
<dbReference type="GO" id="GO:0003700">
    <property type="term" value="F:DNA-binding transcription factor activity"/>
    <property type="evidence" value="ECO:0007669"/>
    <property type="project" value="InterPro"/>
</dbReference>
<evidence type="ECO:0000256" key="3">
    <source>
        <dbReference type="ARBA" id="ARBA00023163"/>
    </source>
</evidence>
<dbReference type="InterPro" id="IPR036390">
    <property type="entry name" value="WH_DNA-bd_sf"/>
</dbReference>
<dbReference type="OrthoDB" id="5296557at2"/>
<evidence type="ECO:0000313" key="5">
    <source>
        <dbReference type="EMBL" id="QBH96359.1"/>
    </source>
</evidence>
<dbReference type="PANTHER" id="PTHR42756">
    <property type="entry name" value="TRANSCRIPTIONAL REGULATOR, MARR"/>
    <property type="match status" value="1"/>
</dbReference>
<dbReference type="SMART" id="SM00347">
    <property type="entry name" value="HTH_MARR"/>
    <property type="match status" value="1"/>
</dbReference>
<organism evidence="5 6">
    <name type="scientific">Limnobaculum zhutongyuii</name>
    <dbReference type="NCBI Taxonomy" id="2498113"/>
    <lineage>
        <taxon>Bacteria</taxon>
        <taxon>Pseudomonadati</taxon>
        <taxon>Pseudomonadota</taxon>
        <taxon>Gammaproteobacteria</taxon>
        <taxon>Enterobacterales</taxon>
        <taxon>Budviciaceae</taxon>
        <taxon>Limnobaculum</taxon>
    </lineage>
</organism>
<reference evidence="5 6" key="1">
    <citation type="submission" date="2019-03" db="EMBL/GenBank/DDBJ databases">
        <title>Pragia sp. nov. isolated from the gut tract of Carduelis flavirostris.</title>
        <authorList>
            <person name="Ge Y."/>
        </authorList>
    </citation>
    <scope>NUCLEOTIDE SEQUENCE [LARGE SCALE GENOMIC DNA]</scope>
    <source>
        <strain evidence="5 6">CF-458</strain>
    </source>
</reference>
<evidence type="ECO:0000259" key="4">
    <source>
        <dbReference type="PROSITE" id="PS50995"/>
    </source>
</evidence>
<evidence type="ECO:0000256" key="2">
    <source>
        <dbReference type="ARBA" id="ARBA00023125"/>
    </source>
</evidence>
<dbReference type="EMBL" id="CP034752">
    <property type="protein sequence ID" value="QBH96359.1"/>
    <property type="molecule type" value="Genomic_DNA"/>
</dbReference>
<evidence type="ECO:0000256" key="1">
    <source>
        <dbReference type="ARBA" id="ARBA00023015"/>
    </source>
</evidence>
<dbReference type="Gene3D" id="1.10.10.10">
    <property type="entry name" value="Winged helix-like DNA-binding domain superfamily/Winged helix DNA-binding domain"/>
    <property type="match status" value="1"/>
</dbReference>
<dbReference type="GO" id="GO:0003677">
    <property type="term" value="F:DNA binding"/>
    <property type="evidence" value="ECO:0007669"/>
    <property type="project" value="UniProtKB-KW"/>
</dbReference>
<keyword evidence="2" id="KW-0238">DNA-binding</keyword>
<dbReference type="RefSeq" id="WP_130591307.1">
    <property type="nucleotide sequence ID" value="NZ_CP034752.1"/>
</dbReference>
<sequence>MKPTSPRPYPLGIYLDITNRQWQLAMEKSLFPIQINKPQWLVLSAMDELGNGCNLTQIADFLAMEISTCSRAISWLNHKKYIERVEDQNDKRAKVLHITKQGNEMLYQLDEAAQEVRKKMLVNITPEQYALFQQVLDAIKTQATEILSQNDPLD</sequence>